<dbReference type="EMBL" id="JAULSN010000004">
    <property type="protein sequence ID" value="KAK3373772.1"/>
    <property type="molecule type" value="Genomic_DNA"/>
</dbReference>
<comment type="caution">
    <text evidence="1">The sequence shown here is derived from an EMBL/GenBank/DDBJ whole genome shotgun (WGS) entry which is preliminary data.</text>
</comment>
<proteinExistence type="predicted"/>
<evidence type="ECO:0000313" key="1">
    <source>
        <dbReference type="EMBL" id="KAK3373772.1"/>
    </source>
</evidence>
<gene>
    <name evidence="1" type="ORF">B0T24DRAFT_274381</name>
</gene>
<reference evidence="1" key="2">
    <citation type="submission" date="2023-06" db="EMBL/GenBank/DDBJ databases">
        <authorList>
            <consortium name="Lawrence Berkeley National Laboratory"/>
            <person name="Haridas S."/>
            <person name="Hensen N."/>
            <person name="Bonometti L."/>
            <person name="Westerberg I."/>
            <person name="Brannstrom I.O."/>
            <person name="Guillou S."/>
            <person name="Cros-Aarteil S."/>
            <person name="Calhoun S."/>
            <person name="Kuo A."/>
            <person name="Mondo S."/>
            <person name="Pangilinan J."/>
            <person name="Riley R."/>
            <person name="Labutti K."/>
            <person name="Andreopoulos B."/>
            <person name="Lipzen A."/>
            <person name="Chen C."/>
            <person name="Yanf M."/>
            <person name="Daum C."/>
            <person name="Ng V."/>
            <person name="Clum A."/>
            <person name="Steindorff A."/>
            <person name="Ohm R."/>
            <person name="Martin F."/>
            <person name="Silar P."/>
            <person name="Natvig D."/>
            <person name="Lalanne C."/>
            <person name="Gautier V."/>
            <person name="Ament-Velasquez S.L."/>
            <person name="Kruys A."/>
            <person name="Hutchinson M.I."/>
            <person name="Powell A.J."/>
            <person name="Barry K."/>
            <person name="Miller A.N."/>
            <person name="Grigoriev I.V."/>
            <person name="Debuchy R."/>
            <person name="Gladieux P."/>
            <person name="Thoren M.H."/>
            <person name="Johannesson H."/>
        </authorList>
    </citation>
    <scope>NUCLEOTIDE SEQUENCE</scope>
    <source>
        <strain evidence="1">CBS 958.72</strain>
    </source>
</reference>
<reference evidence="1" key="1">
    <citation type="journal article" date="2023" name="Mol. Phylogenet. Evol.">
        <title>Genome-scale phylogeny and comparative genomics of the fungal order Sordariales.</title>
        <authorList>
            <person name="Hensen N."/>
            <person name="Bonometti L."/>
            <person name="Westerberg I."/>
            <person name="Brannstrom I.O."/>
            <person name="Guillou S."/>
            <person name="Cros-Aarteil S."/>
            <person name="Calhoun S."/>
            <person name="Haridas S."/>
            <person name="Kuo A."/>
            <person name="Mondo S."/>
            <person name="Pangilinan J."/>
            <person name="Riley R."/>
            <person name="LaButti K."/>
            <person name="Andreopoulos B."/>
            <person name="Lipzen A."/>
            <person name="Chen C."/>
            <person name="Yan M."/>
            <person name="Daum C."/>
            <person name="Ng V."/>
            <person name="Clum A."/>
            <person name="Steindorff A."/>
            <person name="Ohm R.A."/>
            <person name="Martin F."/>
            <person name="Silar P."/>
            <person name="Natvig D.O."/>
            <person name="Lalanne C."/>
            <person name="Gautier V."/>
            <person name="Ament-Velasquez S.L."/>
            <person name="Kruys A."/>
            <person name="Hutchinson M.I."/>
            <person name="Powell A.J."/>
            <person name="Barry K."/>
            <person name="Miller A.N."/>
            <person name="Grigoriev I.V."/>
            <person name="Debuchy R."/>
            <person name="Gladieux P."/>
            <person name="Hiltunen Thoren M."/>
            <person name="Johannesson H."/>
        </authorList>
    </citation>
    <scope>NUCLEOTIDE SEQUENCE</scope>
    <source>
        <strain evidence="1">CBS 958.72</strain>
    </source>
</reference>
<organism evidence="1 2">
    <name type="scientific">Lasiosphaeria ovina</name>
    <dbReference type="NCBI Taxonomy" id="92902"/>
    <lineage>
        <taxon>Eukaryota</taxon>
        <taxon>Fungi</taxon>
        <taxon>Dikarya</taxon>
        <taxon>Ascomycota</taxon>
        <taxon>Pezizomycotina</taxon>
        <taxon>Sordariomycetes</taxon>
        <taxon>Sordariomycetidae</taxon>
        <taxon>Sordariales</taxon>
        <taxon>Lasiosphaeriaceae</taxon>
        <taxon>Lasiosphaeria</taxon>
    </lineage>
</organism>
<evidence type="ECO:0000313" key="2">
    <source>
        <dbReference type="Proteomes" id="UP001287356"/>
    </source>
</evidence>
<sequence length="222" mass="24696">MLCNPQAGLRSVWGTRIRRRFPVPLSRGAKVAEWSGGRVMFPRAGAYMQARRSCLGREWHGRPRADWPARLLPTDLGLAMCSHSQLPSQVQVQVRSASPFYGTHSLYYGPAPKSQGSDGTLWEKKLPELAMPSPAQARDTRLRQCVVVVTWKLVSTIPSAMAKTLTTGPAMLNKRLCNAAATGPLSSHVLRSRRCWFSQARRQGGRWVVQNGANPHNLRRNT</sequence>
<accession>A0AAE0KCR6</accession>
<name>A0AAE0KCR6_9PEZI</name>
<dbReference type="Proteomes" id="UP001287356">
    <property type="component" value="Unassembled WGS sequence"/>
</dbReference>
<protein>
    <submittedName>
        <fullName evidence="1">Uncharacterized protein</fullName>
    </submittedName>
</protein>
<dbReference type="AlphaFoldDB" id="A0AAE0KCR6"/>
<keyword evidence="2" id="KW-1185">Reference proteome</keyword>